<dbReference type="InterPro" id="IPR008030">
    <property type="entry name" value="NmrA-like"/>
</dbReference>
<organism evidence="4 5">
    <name type="scientific">Fischerella muscicola CCMEE 5323</name>
    <dbReference type="NCBI Taxonomy" id="2019572"/>
    <lineage>
        <taxon>Bacteria</taxon>
        <taxon>Bacillati</taxon>
        <taxon>Cyanobacteriota</taxon>
        <taxon>Cyanophyceae</taxon>
        <taxon>Nostocales</taxon>
        <taxon>Hapalosiphonaceae</taxon>
        <taxon>Fischerella</taxon>
    </lineage>
</organism>
<dbReference type="Gene3D" id="3.40.50.720">
    <property type="entry name" value="NAD(P)-binding Rossmann-like Domain"/>
    <property type="match status" value="1"/>
</dbReference>
<comment type="similarity">
    <text evidence="1">Belongs to the NmrA-type oxidoreductase family.</text>
</comment>
<evidence type="ECO:0000259" key="3">
    <source>
        <dbReference type="Pfam" id="PF05368"/>
    </source>
</evidence>
<reference evidence="4 5" key="1">
    <citation type="submission" date="2017-08" db="EMBL/GenBank/DDBJ databases">
        <title>Genomes of Fischerella (Mastigocladus) sp. strains.</title>
        <authorList>
            <person name="Miller S.R."/>
        </authorList>
    </citation>
    <scope>NUCLEOTIDE SEQUENCE [LARGE SCALE GENOMIC DNA]</scope>
    <source>
        <strain evidence="4 5">CCMEE 5323</strain>
    </source>
</reference>
<feature type="domain" description="NmrA-like" evidence="3">
    <location>
        <begin position="16"/>
        <end position="295"/>
    </location>
</feature>
<dbReference type="CDD" id="cd05251">
    <property type="entry name" value="NmrA_like_SDR_a"/>
    <property type="match status" value="1"/>
</dbReference>
<gene>
    <name evidence="4" type="ORF">CEN44_26665</name>
</gene>
<proteinExistence type="inferred from homology"/>
<dbReference type="InterPro" id="IPR036291">
    <property type="entry name" value="NAD(P)-bd_dom_sf"/>
</dbReference>
<dbReference type="SUPFAM" id="SSF51735">
    <property type="entry name" value="NAD(P)-binding Rossmann-fold domains"/>
    <property type="match status" value="1"/>
</dbReference>
<dbReference type="RefSeq" id="WP_102205795.1">
    <property type="nucleotide sequence ID" value="NZ_CAWNVR010000059.1"/>
</dbReference>
<sequence length="310" mass="34553">MPLDNGQNKQQANVGKVLLIGVTGGTGANLVKGFLEQGVNNLRAITRKIDLSRPSLLKMSNAGVELVEANLDDEDSLSPAFADISAVYCHATTADAAKPDPREVERAKRVAQVAKQANIKHFVYNSAGGADRKSGIPHIEQKYKVEQVLKSTGLPTTMLRACLFMEEFWKQYTRPSILKGVFPFSIQPDKPIHLVTTKDMGRVAAYVIKNPSDYIGQEIELAGDVLTPKQMAAEFSKVQGMTVVHKEVAPWIFLLLLRKDLFDLIQWYRHQGYQADVERLRAEFPGLLTTFGEFLEETNWANSELTYESL</sequence>
<keyword evidence="5" id="KW-1185">Reference proteome</keyword>
<dbReference type="PANTHER" id="PTHR42748:SF32">
    <property type="entry name" value="NMRA-LIKE DOMAIN-CONTAINING PROTEIN"/>
    <property type="match status" value="1"/>
</dbReference>
<dbReference type="InterPro" id="IPR051164">
    <property type="entry name" value="NmrA-like_oxidored"/>
</dbReference>
<evidence type="ECO:0000256" key="1">
    <source>
        <dbReference type="ARBA" id="ARBA00006328"/>
    </source>
</evidence>
<evidence type="ECO:0000313" key="4">
    <source>
        <dbReference type="EMBL" id="PLZ83356.1"/>
    </source>
</evidence>
<name>A0A2N6JVG6_FISMU</name>
<evidence type="ECO:0000256" key="2">
    <source>
        <dbReference type="ARBA" id="ARBA00022857"/>
    </source>
</evidence>
<accession>A0A2N6JVG6</accession>
<dbReference type="EMBL" id="NRQW01000649">
    <property type="protein sequence ID" value="PLZ83356.1"/>
    <property type="molecule type" value="Genomic_DNA"/>
</dbReference>
<dbReference type="PANTHER" id="PTHR42748">
    <property type="entry name" value="NITROGEN METABOLITE REPRESSION PROTEIN NMRA FAMILY MEMBER"/>
    <property type="match status" value="1"/>
</dbReference>
<comment type="caution">
    <text evidence="4">The sequence shown here is derived from an EMBL/GenBank/DDBJ whole genome shotgun (WGS) entry which is preliminary data.</text>
</comment>
<dbReference type="AlphaFoldDB" id="A0A2N6JVG6"/>
<protein>
    <submittedName>
        <fullName evidence="4">NmrA family protein</fullName>
    </submittedName>
</protein>
<dbReference type="Pfam" id="PF05368">
    <property type="entry name" value="NmrA"/>
    <property type="match status" value="1"/>
</dbReference>
<keyword evidence="2" id="KW-0521">NADP</keyword>
<evidence type="ECO:0000313" key="5">
    <source>
        <dbReference type="Proteomes" id="UP000235036"/>
    </source>
</evidence>
<dbReference type="Proteomes" id="UP000235036">
    <property type="component" value="Unassembled WGS sequence"/>
</dbReference>